<dbReference type="InterPro" id="IPR041575">
    <property type="entry name" value="Rubredoxin_C"/>
</dbReference>
<dbReference type="PANTHER" id="PTHR43429">
    <property type="entry name" value="PYRIDINE NUCLEOTIDE-DISULFIDE OXIDOREDUCTASE DOMAIN-CONTAINING"/>
    <property type="match status" value="1"/>
</dbReference>
<dbReference type="InterPro" id="IPR016156">
    <property type="entry name" value="FAD/NAD-linked_Rdtase_dimer_sf"/>
</dbReference>
<dbReference type="InterPro" id="IPR023753">
    <property type="entry name" value="FAD/NAD-binding_dom"/>
</dbReference>
<comment type="similarity">
    <text evidence="2">Belongs to the FAD-dependent oxidoreductase family.</text>
</comment>
<comment type="cofactor">
    <cofactor evidence="1">
        <name>FAD</name>
        <dbReference type="ChEBI" id="CHEBI:57692"/>
    </cofactor>
</comment>
<gene>
    <name evidence="7" type="ORF">RZS28_07040</name>
</gene>
<dbReference type="RefSeq" id="WP_407340620.1">
    <property type="nucleotide sequence ID" value="NZ_CP136862.1"/>
</dbReference>
<dbReference type="PRINTS" id="PR00368">
    <property type="entry name" value="FADPNR"/>
</dbReference>
<dbReference type="InterPro" id="IPR036188">
    <property type="entry name" value="FAD/NAD-bd_sf"/>
</dbReference>
<keyword evidence="4" id="KW-0274">FAD</keyword>
<evidence type="ECO:0000256" key="4">
    <source>
        <dbReference type="ARBA" id="ARBA00022827"/>
    </source>
</evidence>
<evidence type="ECO:0000313" key="8">
    <source>
        <dbReference type="Proteomes" id="UP001626536"/>
    </source>
</evidence>
<evidence type="ECO:0000256" key="1">
    <source>
        <dbReference type="ARBA" id="ARBA00001974"/>
    </source>
</evidence>
<proteinExistence type="inferred from homology"/>
<keyword evidence="8" id="KW-1185">Reference proteome</keyword>
<dbReference type="InterPro" id="IPR050260">
    <property type="entry name" value="FAD-bd_OxRdtase"/>
</dbReference>
<evidence type="ECO:0000259" key="6">
    <source>
        <dbReference type="Pfam" id="PF18267"/>
    </source>
</evidence>
<feature type="domain" description="NADH-rubredoxin oxidoreductase C-terminal" evidence="6">
    <location>
        <begin position="316"/>
        <end position="383"/>
    </location>
</feature>
<evidence type="ECO:0000313" key="7">
    <source>
        <dbReference type="EMBL" id="WOJ91031.1"/>
    </source>
</evidence>
<dbReference type="Proteomes" id="UP001626536">
    <property type="component" value="Chromosome"/>
</dbReference>
<dbReference type="Pfam" id="PF07992">
    <property type="entry name" value="Pyr_redox_2"/>
    <property type="match status" value="1"/>
</dbReference>
<dbReference type="Gene3D" id="3.50.50.60">
    <property type="entry name" value="FAD/NAD(P)-binding domain"/>
    <property type="match status" value="2"/>
</dbReference>
<evidence type="ECO:0000259" key="5">
    <source>
        <dbReference type="Pfam" id="PF07992"/>
    </source>
</evidence>
<keyword evidence="3" id="KW-0285">Flavoprotein</keyword>
<sequence>MSEPLIVVGNGMAATRFVDELTQRALGKYSVIVIGGEPRASYNRVLLSSLLAGEVDEAALELKPRGWWSARGVTTLCGQTVESVDRGDRTVTLANGLRLAFSKLVLATGSLPIKLPKPGMNLEGVVTFRDLADVEAMRTATPPGARAAVIGGGLLGVEAAYGLAKAGVKVTLVHLMDRLMERQLDTHAAALLKRAIESKGVDALLSAETMQIAGTDRVSAVELADGRSIPVDLVVCAVGVKPNAQLARRAGLDSNRGVIVDDGLTTSDPDIFAIGECAEHRGEVYGLVEPAYDQAKVLARRLAGDHGATYAGSTVATNLKVSGVNVFSAGDFLECAASDVVTLEDEGAGSYKKLVMRGDRLAGAVLFGDTTDALWYLDMIRSGADISPWRDVLAFGPALALPQAA</sequence>
<reference evidence="7 8" key="1">
    <citation type="submission" date="2023-10" db="EMBL/GenBank/DDBJ databases">
        <title>Novel methanotroph of the genus Methylocapsa from a subarctic wetland.</title>
        <authorList>
            <person name="Belova S.E."/>
            <person name="Oshkin I.Y."/>
            <person name="Miroshnikov K."/>
            <person name="Dedysh S.N."/>
        </authorList>
    </citation>
    <scope>NUCLEOTIDE SEQUENCE [LARGE SCALE GENOMIC DNA]</scope>
    <source>
        <strain evidence="7 8">RX1</strain>
    </source>
</reference>
<evidence type="ECO:0000256" key="2">
    <source>
        <dbReference type="ARBA" id="ARBA00006442"/>
    </source>
</evidence>
<protein>
    <submittedName>
        <fullName evidence="7">FAD-dependent oxidoreductase</fullName>
    </submittedName>
</protein>
<feature type="domain" description="FAD/NAD(P)-binding" evidence="5">
    <location>
        <begin position="5"/>
        <end position="295"/>
    </location>
</feature>
<dbReference type="PRINTS" id="PR00411">
    <property type="entry name" value="PNDRDTASEI"/>
</dbReference>
<name>A0ABZ0HVU8_9HYPH</name>
<dbReference type="SUPFAM" id="SSF51905">
    <property type="entry name" value="FAD/NAD(P)-binding domain"/>
    <property type="match status" value="2"/>
</dbReference>
<dbReference type="Gene3D" id="3.30.390.30">
    <property type="match status" value="1"/>
</dbReference>
<evidence type="ECO:0000256" key="3">
    <source>
        <dbReference type="ARBA" id="ARBA00022630"/>
    </source>
</evidence>
<accession>A0ABZ0HVU8</accession>
<dbReference type="PANTHER" id="PTHR43429:SF3">
    <property type="entry name" value="NITRITE REDUCTASE [NAD(P)H]"/>
    <property type="match status" value="1"/>
</dbReference>
<dbReference type="EMBL" id="CP136862">
    <property type="protein sequence ID" value="WOJ91031.1"/>
    <property type="molecule type" value="Genomic_DNA"/>
</dbReference>
<dbReference type="Pfam" id="PF18267">
    <property type="entry name" value="Rubredoxin_C"/>
    <property type="match status" value="1"/>
</dbReference>
<organism evidence="7 8">
    <name type="scientific">Methylocapsa polymorpha</name>
    <dbReference type="NCBI Taxonomy" id="3080828"/>
    <lineage>
        <taxon>Bacteria</taxon>
        <taxon>Pseudomonadati</taxon>
        <taxon>Pseudomonadota</taxon>
        <taxon>Alphaproteobacteria</taxon>
        <taxon>Hyphomicrobiales</taxon>
        <taxon>Beijerinckiaceae</taxon>
        <taxon>Methylocapsa</taxon>
    </lineage>
</organism>